<evidence type="ECO:0000256" key="10">
    <source>
        <dbReference type="ARBA" id="ARBA00048680"/>
    </source>
</evidence>
<reference evidence="18" key="1">
    <citation type="submission" date="2020-03" db="EMBL/GenBank/DDBJ databases">
        <title>Transcriptomic Profiling of the Digestive Tract of the Rat Flea, Xenopsylla cheopis, Following Blood Feeding and Infection with Yersinia pestis.</title>
        <authorList>
            <person name="Bland D.M."/>
            <person name="Martens C.A."/>
            <person name="Virtaneva K."/>
            <person name="Kanakabandi K."/>
            <person name="Long D."/>
            <person name="Rosenke R."/>
            <person name="Saturday G.A."/>
            <person name="Hoyt F.H."/>
            <person name="Bruno D.P."/>
            <person name="Ribeiro J.M.C."/>
            <person name="Hinnebusch J."/>
        </authorList>
    </citation>
    <scope>NUCLEOTIDE SEQUENCE</scope>
</reference>
<comment type="catalytic activity">
    <reaction evidence="14">
        <text>13-(9Z-octadecenoyloxy)-octadecanoate + H2O = 13-hydroxy-octadecanoate + (9Z)-octadecenoate + H(+)</text>
        <dbReference type="Rhea" id="RHEA:52064"/>
        <dbReference type="ChEBI" id="CHEBI:15377"/>
        <dbReference type="ChEBI" id="CHEBI:15378"/>
        <dbReference type="ChEBI" id="CHEBI:30823"/>
        <dbReference type="ChEBI" id="CHEBI:136303"/>
        <dbReference type="ChEBI" id="CHEBI:136304"/>
    </reaction>
    <physiologicalReaction direction="left-to-right" evidence="14">
        <dbReference type="Rhea" id="RHEA:52065"/>
    </physiologicalReaction>
</comment>
<dbReference type="PANTHER" id="PTHR10989">
    <property type="entry name" value="ANDROGEN-INDUCED PROTEIN 1-RELATED"/>
    <property type="match status" value="1"/>
</dbReference>
<dbReference type="EMBL" id="GIIL01005940">
    <property type="protein sequence ID" value="NOV49666.1"/>
    <property type="molecule type" value="Transcribed_RNA"/>
</dbReference>
<comment type="catalytic activity">
    <reaction evidence="16">
        <text>12-(9Z-hexadecenoyloxy)-octadecanoate + H2O = 12-hydroxyoctadecanoate + (9Z)-hexadecenoate + H(+)</text>
        <dbReference type="Rhea" id="RHEA:52072"/>
        <dbReference type="ChEBI" id="CHEBI:15377"/>
        <dbReference type="ChEBI" id="CHEBI:15378"/>
        <dbReference type="ChEBI" id="CHEBI:32372"/>
        <dbReference type="ChEBI" id="CHEBI:84201"/>
        <dbReference type="ChEBI" id="CHEBI:136312"/>
    </reaction>
    <physiologicalReaction direction="left-to-right" evidence="16">
        <dbReference type="Rhea" id="RHEA:52073"/>
    </physiologicalReaction>
</comment>
<evidence type="ECO:0000256" key="15">
    <source>
        <dbReference type="ARBA" id="ARBA00049322"/>
    </source>
</evidence>
<feature type="transmembrane region" description="Helical" evidence="17">
    <location>
        <begin position="61"/>
        <end position="84"/>
    </location>
</feature>
<feature type="transmembrane region" description="Helical" evidence="17">
    <location>
        <begin position="212"/>
        <end position="230"/>
    </location>
</feature>
<feature type="transmembrane region" description="Helical" evidence="17">
    <location>
        <begin position="144"/>
        <end position="163"/>
    </location>
</feature>
<comment type="subcellular location">
    <subcellularLocation>
        <location evidence="2">Endomembrane system</location>
        <topology evidence="2">Multi-pass membrane protein</topology>
    </subcellularLocation>
</comment>
<evidence type="ECO:0000256" key="1">
    <source>
        <dbReference type="ARBA" id="ARBA00000923"/>
    </source>
</evidence>
<feature type="transmembrane region" description="Helical" evidence="17">
    <location>
        <begin position="175"/>
        <end position="192"/>
    </location>
</feature>
<comment type="catalytic activity">
    <reaction evidence="13">
        <text>9-octadecanoyloxy-octadecanoate + H2O = 9-hydroxy-octadecanoate + octadecanoate + H(+)</text>
        <dbReference type="Rhea" id="RHEA:52096"/>
        <dbReference type="ChEBI" id="CHEBI:15377"/>
        <dbReference type="ChEBI" id="CHEBI:15378"/>
        <dbReference type="ChEBI" id="CHEBI:25629"/>
        <dbReference type="ChEBI" id="CHEBI:136286"/>
        <dbReference type="ChEBI" id="CHEBI:136373"/>
    </reaction>
    <physiologicalReaction direction="left-to-right" evidence="13">
        <dbReference type="Rhea" id="RHEA:52097"/>
    </physiologicalReaction>
</comment>
<keyword evidence="4 17" id="KW-0812">Transmembrane</keyword>
<comment type="similarity">
    <text evidence="3">Belongs to the AIG1 family.</text>
</comment>
<evidence type="ECO:0000256" key="13">
    <source>
        <dbReference type="ARBA" id="ARBA00049221"/>
    </source>
</evidence>
<protein>
    <submittedName>
        <fullName evidence="18">Putative beta-2-glycoprotein i</fullName>
    </submittedName>
</protein>
<comment type="catalytic activity">
    <reaction evidence="9">
        <text>9-hexadecanoyloxy-octadecanoate + H2O = 9-hydroxy-octadecanoate + hexadecanoate + H(+)</text>
        <dbReference type="Rhea" id="RHEA:52052"/>
        <dbReference type="ChEBI" id="CHEBI:7896"/>
        <dbReference type="ChEBI" id="CHEBI:15377"/>
        <dbReference type="ChEBI" id="CHEBI:15378"/>
        <dbReference type="ChEBI" id="CHEBI:83670"/>
        <dbReference type="ChEBI" id="CHEBI:136286"/>
    </reaction>
    <physiologicalReaction direction="left-to-right" evidence="9">
        <dbReference type="Rhea" id="RHEA:52053"/>
    </physiologicalReaction>
</comment>
<dbReference type="AlphaFoldDB" id="A0A6M2DTL3"/>
<comment type="catalytic activity">
    <reaction evidence="15">
        <text>13-(9Z-hexadecenoyloxy)-octadecanoate + H2O = 13-hydroxy-octadecanoate + (9Z)-hexadecenoate + H(+)</text>
        <dbReference type="Rhea" id="RHEA:52076"/>
        <dbReference type="ChEBI" id="CHEBI:15377"/>
        <dbReference type="ChEBI" id="CHEBI:15378"/>
        <dbReference type="ChEBI" id="CHEBI:32372"/>
        <dbReference type="ChEBI" id="CHEBI:136304"/>
        <dbReference type="ChEBI" id="CHEBI:136315"/>
    </reaction>
    <physiologicalReaction direction="left-to-right" evidence="15">
        <dbReference type="Rhea" id="RHEA:52077"/>
    </physiologicalReaction>
</comment>
<feature type="transmembrane region" description="Helical" evidence="17">
    <location>
        <begin position="104"/>
        <end position="124"/>
    </location>
</feature>
<sequence length="251" mass="29442">MTQRVSRLGIETWGQGVYGAMRVLLHFIAATQFWYACYYDWHFVKVPQSVHRMGNPFGGKFKYLTFLDAILQALYFTICVLNDFVGSNEVNLKQKPFIRKLKDYMMAAFAFPVAMHVGVTFWTLMAIDRELVFPKSFDAFFPNWLNHVMHTNIMIFILLEMYLTFRQYPSRKSGLTGSLTFMLTYLVWQHIIKHYSGVWVYPVLDVLNLPQRIIFFSVSFVFSVSLYILGEKINNIMWKNQLKAITNSKSK</sequence>
<evidence type="ECO:0000256" key="17">
    <source>
        <dbReference type="SAM" id="Phobius"/>
    </source>
</evidence>
<evidence type="ECO:0000256" key="7">
    <source>
        <dbReference type="ARBA" id="ARBA00047368"/>
    </source>
</evidence>
<evidence type="ECO:0000256" key="3">
    <source>
        <dbReference type="ARBA" id="ARBA00009300"/>
    </source>
</evidence>
<evidence type="ECO:0000256" key="4">
    <source>
        <dbReference type="ARBA" id="ARBA00022692"/>
    </source>
</evidence>
<evidence type="ECO:0000256" key="12">
    <source>
        <dbReference type="ARBA" id="ARBA00048800"/>
    </source>
</evidence>
<dbReference type="InterPro" id="IPR006838">
    <property type="entry name" value="ADTRP_AIG1"/>
</dbReference>
<evidence type="ECO:0000256" key="16">
    <source>
        <dbReference type="ARBA" id="ARBA00049428"/>
    </source>
</evidence>
<name>A0A6M2DTL3_XENCH</name>
<evidence type="ECO:0000256" key="2">
    <source>
        <dbReference type="ARBA" id="ARBA00004127"/>
    </source>
</evidence>
<evidence type="ECO:0000256" key="9">
    <source>
        <dbReference type="ARBA" id="ARBA00047863"/>
    </source>
</evidence>
<evidence type="ECO:0000313" key="18">
    <source>
        <dbReference type="EMBL" id="NOV49666.1"/>
    </source>
</evidence>
<dbReference type="Pfam" id="PF04750">
    <property type="entry name" value="Far-17a_AIG1"/>
    <property type="match status" value="1"/>
</dbReference>
<evidence type="ECO:0000256" key="6">
    <source>
        <dbReference type="ARBA" id="ARBA00023136"/>
    </source>
</evidence>
<evidence type="ECO:0000256" key="14">
    <source>
        <dbReference type="ARBA" id="ARBA00049296"/>
    </source>
</evidence>
<comment type="catalytic activity">
    <reaction evidence="8">
        <text>13-octadecanoyloxy-octadecanoate + H2O = 13-hydroxy-octadecanoate + octadecanoate + H(+)</text>
        <dbReference type="Rhea" id="RHEA:52084"/>
        <dbReference type="ChEBI" id="CHEBI:15377"/>
        <dbReference type="ChEBI" id="CHEBI:15378"/>
        <dbReference type="ChEBI" id="CHEBI:25629"/>
        <dbReference type="ChEBI" id="CHEBI:136304"/>
        <dbReference type="ChEBI" id="CHEBI:136335"/>
    </reaction>
    <physiologicalReaction direction="left-to-right" evidence="8">
        <dbReference type="Rhea" id="RHEA:52085"/>
    </physiologicalReaction>
</comment>
<comment type="catalytic activity">
    <reaction evidence="10">
        <text>12-octadecanoyloxy-octadecanoate + H2O = 12-hydroxyoctadecanoate + octadecanoate + H(+)</text>
        <dbReference type="Rhea" id="RHEA:52080"/>
        <dbReference type="ChEBI" id="CHEBI:15377"/>
        <dbReference type="ChEBI" id="CHEBI:15378"/>
        <dbReference type="ChEBI" id="CHEBI:25629"/>
        <dbReference type="ChEBI" id="CHEBI:84201"/>
        <dbReference type="ChEBI" id="CHEBI:136330"/>
    </reaction>
    <physiologicalReaction direction="left-to-right" evidence="10">
        <dbReference type="Rhea" id="RHEA:52081"/>
    </physiologicalReaction>
</comment>
<dbReference type="GO" id="GO:0016020">
    <property type="term" value="C:membrane"/>
    <property type="evidence" value="ECO:0007669"/>
    <property type="project" value="InterPro"/>
</dbReference>
<keyword evidence="6 17" id="KW-0472">Membrane</keyword>
<dbReference type="GO" id="GO:0012505">
    <property type="term" value="C:endomembrane system"/>
    <property type="evidence" value="ECO:0007669"/>
    <property type="project" value="UniProtKB-SubCell"/>
</dbReference>
<proteinExistence type="inferred from homology"/>
<comment type="catalytic activity">
    <reaction evidence="7">
        <text>12-hexadecanoyloxy-octadecanoate + H2O = 12-hydroxyoctadecanoate + hexadecanoate + H(+)</text>
        <dbReference type="Rhea" id="RHEA:52056"/>
        <dbReference type="ChEBI" id="CHEBI:7896"/>
        <dbReference type="ChEBI" id="CHEBI:15377"/>
        <dbReference type="ChEBI" id="CHEBI:15378"/>
        <dbReference type="ChEBI" id="CHEBI:83677"/>
        <dbReference type="ChEBI" id="CHEBI:84201"/>
    </reaction>
    <physiologicalReaction direction="left-to-right" evidence="7">
        <dbReference type="Rhea" id="RHEA:52057"/>
    </physiologicalReaction>
</comment>
<dbReference type="PANTHER" id="PTHR10989:SF16">
    <property type="entry name" value="AT02829P-RELATED"/>
    <property type="match status" value="1"/>
</dbReference>
<organism evidence="18">
    <name type="scientific">Xenopsylla cheopis</name>
    <name type="common">Oriental rat flea</name>
    <name type="synonym">Pulex cheopis</name>
    <dbReference type="NCBI Taxonomy" id="163159"/>
    <lineage>
        <taxon>Eukaryota</taxon>
        <taxon>Metazoa</taxon>
        <taxon>Ecdysozoa</taxon>
        <taxon>Arthropoda</taxon>
        <taxon>Hexapoda</taxon>
        <taxon>Insecta</taxon>
        <taxon>Pterygota</taxon>
        <taxon>Neoptera</taxon>
        <taxon>Endopterygota</taxon>
        <taxon>Siphonaptera</taxon>
        <taxon>Pulicidae</taxon>
        <taxon>Xenopsyllinae</taxon>
        <taxon>Xenopsylla</taxon>
    </lineage>
</organism>
<comment type="catalytic activity">
    <reaction evidence="12">
        <text>9-(9Z-octadecenoyloxy)-octadecanoate + H2O = 9-hydroxy-octadecanoate + (9Z)-octadecenoate + H(+)</text>
        <dbReference type="Rhea" id="RHEA:52048"/>
        <dbReference type="ChEBI" id="CHEBI:15377"/>
        <dbReference type="ChEBI" id="CHEBI:15378"/>
        <dbReference type="ChEBI" id="CHEBI:30823"/>
        <dbReference type="ChEBI" id="CHEBI:136282"/>
        <dbReference type="ChEBI" id="CHEBI:136286"/>
    </reaction>
    <physiologicalReaction direction="left-to-right" evidence="12">
        <dbReference type="Rhea" id="RHEA:52049"/>
    </physiologicalReaction>
</comment>
<evidence type="ECO:0000256" key="5">
    <source>
        <dbReference type="ARBA" id="ARBA00022989"/>
    </source>
</evidence>
<comment type="catalytic activity">
    <reaction evidence="1">
        <text>9-(9Z-hexadecenoyloxy)-octadecanoate + H2O = (9Z)-hexadecenoate + 9-hydroxy-octadecanoate + H(+)</text>
        <dbReference type="Rhea" id="RHEA:52068"/>
        <dbReference type="ChEBI" id="CHEBI:15377"/>
        <dbReference type="ChEBI" id="CHEBI:15378"/>
        <dbReference type="ChEBI" id="CHEBI:32372"/>
        <dbReference type="ChEBI" id="CHEBI:136286"/>
        <dbReference type="ChEBI" id="CHEBI:136309"/>
    </reaction>
    <physiologicalReaction direction="left-to-right" evidence="1">
        <dbReference type="Rhea" id="RHEA:52069"/>
    </physiologicalReaction>
</comment>
<evidence type="ECO:0000256" key="8">
    <source>
        <dbReference type="ARBA" id="ARBA00047427"/>
    </source>
</evidence>
<evidence type="ECO:0000256" key="11">
    <source>
        <dbReference type="ARBA" id="ARBA00048701"/>
    </source>
</evidence>
<accession>A0A6M2DTL3</accession>
<comment type="catalytic activity">
    <reaction evidence="11">
        <text>12-(9Z-octadecenoyloxy)-octadecanoate + H2O = 12-hydroxyoctadecanoate + (9Z)-octadecenoate + H(+)</text>
        <dbReference type="Rhea" id="RHEA:52060"/>
        <dbReference type="ChEBI" id="CHEBI:15377"/>
        <dbReference type="ChEBI" id="CHEBI:15378"/>
        <dbReference type="ChEBI" id="CHEBI:30823"/>
        <dbReference type="ChEBI" id="CHEBI:84201"/>
        <dbReference type="ChEBI" id="CHEBI:136302"/>
    </reaction>
    <physiologicalReaction direction="left-to-right" evidence="11">
        <dbReference type="Rhea" id="RHEA:52061"/>
    </physiologicalReaction>
</comment>
<keyword evidence="5 17" id="KW-1133">Transmembrane helix</keyword>
<feature type="transmembrane region" description="Helical" evidence="17">
    <location>
        <begin position="21"/>
        <end position="41"/>
    </location>
</feature>